<dbReference type="AlphaFoldDB" id="A0A211YMI3"/>
<evidence type="ECO:0000256" key="2">
    <source>
        <dbReference type="ARBA" id="ARBA00022692"/>
    </source>
</evidence>
<dbReference type="Pfam" id="PF01925">
    <property type="entry name" value="TauE"/>
    <property type="match status" value="1"/>
</dbReference>
<feature type="transmembrane region" description="Helical" evidence="5">
    <location>
        <begin position="205"/>
        <end position="226"/>
    </location>
</feature>
<accession>A0A211YMI3</accession>
<dbReference type="InterPro" id="IPR051598">
    <property type="entry name" value="TSUP/Inactive_protease-like"/>
</dbReference>
<gene>
    <name evidence="6" type="ORF">Pdsh_09260</name>
</gene>
<keyword evidence="4 5" id="KW-0472">Membrane</keyword>
<dbReference type="EMBL" id="NCQP01000007">
    <property type="protein sequence ID" value="OWJ54047.1"/>
    <property type="molecule type" value="Genomic_DNA"/>
</dbReference>
<protein>
    <recommendedName>
        <fullName evidence="5">Probable membrane transporter protein</fullName>
    </recommendedName>
</protein>
<evidence type="ECO:0000256" key="4">
    <source>
        <dbReference type="ARBA" id="ARBA00023136"/>
    </source>
</evidence>
<dbReference type="InterPro" id="IPR002781">
    <property type="entry name" value="TM_pro_TauE-like"/>
</dbReference>
<feature type="transmembrane region" description="Helical" evidence="5">
    <location>
        <begin position="233"/>
        <end position="250"/>
    </location>
</feature>
<dbReference type="PANTHER" id="PTHR43701:SF2">
    <property type="entry name" value="MEMBRANE TRANSPORTER PROTEIN YJNA-RELATED"/>
    <property type="match status" value="1"/>
</dbReference>
<feature type="transmembrane region" description="Helical" evidence="5">
    <location>
        <begin position="98"/>
        <end position="117"/>
    </location>
</feature>
<feature type="transmembrane region" description="Helical" evidence="5">
    <location>
        <begin position="72"/>
        <end position="91"/>
    </location>
</feature>
<organism evidence="6 7">
    <name type="scientific">Pyrodictium delaneyi</name>
    <dbReference type="NCBI Taxonomy" id="1273541"/>
    <lineage>
        <taxon>Archaea</taxon>
        <taxon>Thermoproteota</taxon>
        <taxon>Thermoprotei</taxon>
        <taxon>Desulfurococcales</taxon>
        <taxon>Pyrodictiaceae</taxon>
        <taxon>Pyrodictium</taxon>
    </lineage>
</organism>
<comment type="similarity">
    <text evidence="5">Belongs to the 4-toluene sulfonate uptake permease (TSUP) (TC 2.A.102) family.</text>
</comment>
<sequence length="255" mass="26361">MLNPVEPLAIGFAAGFLGTLLGIGGGSIMVPLLVLLGVDIKRAVPASLVAILGTSLGGLRRLHSRGLVDPRMAVFLESASITGAVIGVEILGRLESRLLTLLLGLILLVSAVGFTALKRLSAGQGWERLSDIPVWRLALGWLVSLVAGLVSAVFGVGGGVLKVPLLVLVLGFSVHAAVATSKLMVGITALTGVVGHALAGRVDPMLSLLLLVGTYTGATVSARLLLRVRAKTLRLIAALYYLAMGLYMVYRGLTG</sequence>
<evidence type="ECO:0000256" key="3">
    <source>
        <dbReference type="ARBA" id="ARBA00022989"/>
    </source>
</evidence>
<feature type="transmembrane region" description="Helical" evidence="5">
    <location>
        <begin position="12"/>
        <end position="36"/>
    </location>
</feature>
<dbReference type="Proteomes" id="UP000196694">
    <property type="component" value="Unassembled WGS sequence"/>
</dbReference>
<keyword evidence="7" id="KW-1185">Reference proteome</keyword>
<keyword evidence="2 5" id="KW-0812">Transmembrane</keyword>
<keyword evidence="5" id="KW-1003">Cell membrane</keyword>
<dbReference type="PANTHER" id="PTHR43701">
    <property type="entry name" value="MEMBRANE TRANSPORTER PROTEIN MJ0441-RELATED"/>
    <property type="match status" value="1"/>
</dbReference>
<evidence type="ECO:0000313" key="6">
    <source>
        <dbReference type="EMBL" id="OWJ54047.1"/>
    </source>
</evidence>
<feature type="transmembrane region" description="Helical" evidence="5">
    <location>
        <begin position="163"/>
        <end position="185"/>
    </location>
</feature>
<name>A0A211YMI3_9CREN</name>
<evidence type="ECO:0000313" key="7">
    <source>
        <dbReference type="Proteomes" id="UP000196694"/>
    </source>
</evidence>
<evidence type="ECO:0000256" key="5">
    <source>
        <dbReference type="RuleBase" id="RU363041"/>
    </source>
</evidence>
<dbReference type="GO" id="GO:0005886">
    <property type="term" value="C:plasma membrane"/>
    <property type="evidence" value="ECO:0007669"/>
    <property type="project" value="UniProtKB-SubCell"/>
</dbReference>
<comment type="subcellular location">
    <subcellularLocation>
        <location evidence="5">Cell membrane</location>
        <topology evidence="5">Multi-pass membrane protein</topology>
    </subcellularLocation>
    <subcellularLocation>
        <location evidence="1">Membrane</location>
        <topology evidence="1">Multi-pass membrane protein</topology>
    </subcellularLocation>
</comment>
<reference evidence="6 7" key="1">
    <citation type="submission" date="2017-05" db="EMBL/GenBank/DDBJ databases">
        <title>The draft genome of the hyperthermophilic archaeon 'Pyrodictium delaneyi strain Hulk', an iron and nitrate reducer, reveals the capacity for sulfate reduction.</title>
        <authorList>
            <person name="Demey L.M."/>
            <person name="Miller C."/>
            <person name="Manzella M."/>
            <person name="Reguera G."/>
            <person name="Kashefi K."/>
        </authorList>
    </citation>
    <scope>NUCLEOTIDE SEQUENCE [LARGE SCALE GENOMIC DNA]</scope>
    <source>
        <strain evidence="6 7">Hulk</strain>
    </source>
</reference>
<comment type="caution">
    <text evidence="6">The sequence shown here is derived from an EMBL/GenBank/DDBJ whole genome shotgun (WGS) entry which is preliminary data.</text>
</comment>
<keyword evidence="3 5" id="KW-1133">Transmembrane helix</keyword>
<feature type="transmembrane region" description="Helical" evidence="5">
    <location>
        <begin position="137"/>
        <end position="156"/>
    </location>
</feature>
<evidence type="ECO:0000256" key="1">
    <source>
        <dbReference type="ARBA" id="ARBA00004141"/>
    </source>
</evidence>
<proteinExistence type="inferred from homology"/>
<feature type="transmembrane region" description="Helical" evidence="5">
    <location>
        <begin position="43"/>
        <end position="60"/>
    </location>
</feature>